<evidence type="ECO:0008006" key="2">
    <source>
        <dbReference type="Google" id="ProtNLM"/>
    </source>
</evidence>
<reference evidence="1" key="1">
    <citation type="journal article" date="2020" name="Nature">
        <title>Giant virus diversity and host interactions through global metagenomics.</title>
        <authorList>
            <person name="Schulz F."/>
            <person name="Roux S."/>
            <person name="Paez-Espino D."/>
            <person name="Jungbluth S."/>
            <person name="Walsh D.A."/>
            <person name="Denef V.J."/>
            <person name="McMahon K.D."/>
            <person name="Konstantinidis K.T."/>
            <person name="Eloe-Fadrosh E.A."/>
            <person name="Kyrpides N.C."/>
            <person name="Woyke T."/>
        </authorList>
    </citation>
    <scope>NUCLEOTIDE SEQUENCE</scope>
    <source>
        <strain evidence="1">GVMAG-S-1064190-84</strain>
    </source>
</reference>
<dbReference type="Gene3D" id="2.60.120.620">
    <property type="entry name" value="q2cbj1_9rhob like domain"/>
    <property type="match status" value="1"/>
</dbReference>
<name>A0A6C0JTC7_9ZZZZ</name>
<organism evidence="1">
    <name type="scientific">viral metagenome</name>
    <dbReference type="NCBI Taxonomy" id="1070528"/>
    <lineage>
        <taxon>unclassified sequences</taxon>
        <taxon>metagenomes</taxon>
        <taxon>organismal metagenomes</taxon>
    </lineage>
</organism>
<protein>
    <recommendedName>
        <fullName evidence="2">Fe2OG dioxygenase domain-containing protein</fullName>
    </recommendedName>
</protein>
<sequence>MILILCIVCVLVLLIIFPSKETFGLRYIEDFFPEEVYLQIRNECLKLKKKLKEEKNSIAVGRIGTTLSEDHPISQICNSNMTIQKLKLPPNVIPSDTPVEYRLYPKGGQMDWHKDTVLYTKPQYEMVYTVNNTSDSKTLWYDSKSGQVNSVSTKPNSMIVVKADDIQHAVSEVTTGERGILKFAYTDTLEKTSDYYKNVPYY</sequence>
<evidence type="ECO:0000313" key="1">
    <source>
        <dbReference type="EMBL" id="QHU09002.1"/>
    </source>
</evidence>
<dbReference type="EMBL" id="MN740701">
    <property type="protein sequence ID" value="QHU09002.1"/>
    <property type="molecule type" value="Genomic_DNA"/>
</dbReference>
<accession>A0A6C0JTC7</accession>
<proteinExistence type="predicted"/>
<dbReference type="AlphaFoldDB" id="A0A6C0JTC7"/>